<dbReference type="InterPro" id="IPR003395">
    <property type="entry name" value="RecF/RecN/SMC_N"/>
</dbReference>
<feature type="coiled-coil region" evidence="10">
    <location>
        <begin position="341"/>
        <end position="368"/>
    </location>
</feature>
<evidence type="ECO:0000256" key="9">
    <source>
        <dbReference type="PIRNR" id="PIRNR003128"/>
    </source>
</evidence>
<proteinExistence type="inferred from homology"/>
<protein>
    <recommendedName>
        <fullName evidence="3 9">DNA repair protein RecN</fullName>
    </recommendedName>
    <alternativeName>
        <fullName evidence="8 9">Recombination protein N</fullName>
    </alternativeName>
</protein>
<dbReference type="NCBIfam" id="TIGR00634">
    <property type="entry name" value="recN"/>
    <property type="match status" value="1"/>
</dbReference>
<reference evidence="12" key="1">
    <citation type="submission" date="2019-12" db="EMBL/GenBank/DDBJ databases">
        <authorList>
            <person name="zhang j."/>
            <person name="sun C.M."/>
        </authorList>
    </citation>
    <scope>NUCLEOTIDE SEQUENCE</scope>
    <source>
        <strain evidence="12">NS-1</strain>
    </source>
</reference>
<evidence type="ECO:0000256" key="3">
    <source>
        <dbReference type="ARBA" id="ARBA00021315"/>
    </source>
</evidence>
<dbReference type="KEGG" id="ifn:GM661_11265"/>
<dbReference type="Pfam" id="PF02463">
    <property type="entry name" value="SMC_N"/>
    <property type="match status" value="1"/>
</dbReference>
<dbReference type="GO" id="GO:0043590">
    <property type="term" value="C:bacterial nucleoid"/>
    <property type="evidence" value="ECO:0007669"/>
    <property type="project" value="TreeGrafter"/>
</dbReference>
<dbReference type="InterPro" id="IPR027417">
    <property type="entry name" value="P-loop_NTPase"/>
</dbReference>
<evidence type="ECO:0000256" key="7">
    <source>
        <dbReference type="ARBA" id="ARBA00023204"/>
    </source>
</evidence>
<dbReference type="FunFam" id="3.40.50.300:FF:000356">
    <property type="entry name" value="DNA repair protein RecN"/>
    <property type="match status" value="1"/>
</dbReference>
<dbReference type="AlphaFoldDB" id="A0A8A7KI24"/>
<keyword evidence="4" id="KW-0547">Nucleotide-binding</keyword>
<dbReference type="Proteomes" id="UP000665020">
    <property type="component" value="Chromosome"/>
</dbReference>
<dbReference type="NCBIfam" id="NF008121">
    <property type="entry name" value="PRK10869.1"/>
    <property type="match status" value="1"/>
</dbReference>
<evidence type="ECO:0000259" key="11">
    <source>
        <dbReference type="Pfam" id="PF02463"/>
    </source>
</evidence>
<comment type="function">
    <text evidence="1 9">May be involved in recombinational repair of damaged DNA.</text>
</comment>
<name>A0A8A7KI24_9FIRM</name>
<evidence type="ECO:0000256" key="6">
    <source>
        <dbReference type="ARBA" id="ARBA00022840"/>
    </source>
</evidence>
<feature type="coiled-coil region" evidence="10">
    <location>
        <begin position="162"/>
        <end position="223"/>
    </location>
</feature>
<dbReference type="RefSeq" id="WP_230866925.1">
    <property type="nucleotide sequence ID" value="NZ_CP046640.1"/>
</dbReference>
<dbReference type="PANTHER" id="PTHR11059">
    <property type="entry name" value="DNA REPAIR PROTEIN RECN"/>
    <property type="match status" value="1"/>
</dbReference>
<evidence type="ECO:0000256" key="10">
    <source>
        <dbReference type="SAM" id="Coils"/>
    </source>
</evidence>
<accession>A0A8A7KI24</accession>
<dbReference type="InterPro" id="IPR004604">
    <property type="entry name" value="DNA_recomb/repair_RecN"/>
</dbReference>
<dbReference type="GO" id="GO:0005524">
    <property type="term" value="F:ATP binding"/>
    <property type="evidence" value="ECO:0007669"/>
    <property type="project" value="UniProtKB-KW"/>
</dbReference>
<dbReference type="Gene3D" id="3.40.50.300">
    <property type="entry name" value="P-loop containing nucleotide triphosphate hydrolases"/>
    <property type="match status" value="2"/>
</dbReference>
<dbReference type="FunFam" id="3.40.50.300:FF:000319">
    <property type="entry name" value="DNA repair protein RecN"/>
    <property type="match status" value="1"/>
</dbReference>
<keyword evidence="13" id="KW-1185">Reference proteome</keyword>
<comment type="similarity">
    <text evidence="2 9">Belongs to the RecN family.</text>
</comment>
<dbReference type="PANTHER" id="PTHR11059:SF0">
    <property type="entry name" value="DNA REPAIR PROTEIN RECN"/>
    <property type="match status" value="1"/>
</dbReference>
<evidence type="ECO:0000313" key="13">
    <source>
        <dbReference type="Proteomes" id="UP000665020"/>
    </source>
</evidence>
<dbReference type="GO" id="GO:0006310">
    <property type="term" value="P:DNA recombination"/>
    <property type="evidence" value="ECO:0007669"/>
    <property type="project" value="InterPro"/>
</dbReference>
<evidence type="ECO:0000256" key="4">
    <source>
        <dbReference type="ARBA" id="ARBA00022741"/>
    </source>
</evidence>
<dbReference type="SUPFAM" id="SSF52540">
    <property type="entry name" value="P-loop containing nucleoside triphosphate hydrolases"/>
    <property type="match status" value="1"/>
</dbReference>
<organism evidence="12 13">
    <name type="scientific">Iocasia fonsfrigidae</name>
    <dbReference type="NCBI Taxonomy" id="2682810"/>
    <lineage>
        <taxon>Bacteria</taxon>
        <taxon>Bacillati</taxon>
        <taxon>Bacillota</taxon>
        <taxon>Clostridia</taxon>
        <taxon>Halanaerobiales</taxon>
        <taxon>Halanaerobiaceae</taxon>
        <taxon>Iocasia</taxon>
    </lineage>
</organism>
<keyword evidence="5 9" id="KW-0227">DNA damage</keyword>
<dbReference type="PIRSF" id="PIRSF003128">
    <property type="entry name" value="RecN"/>
    <property type="match status" value="1"/>
</dbReference>
<dbReference type="EMBL" id="CP046640">
    <property type="protein sequence ID" value="QTL98507.1"/>
    <property type="molecule type" value="Genomic_DNA"/>
</dbReference>
<dbReference type="GO" id="GO:0009432">
    <property type="term" value="P:SOS response"/>
    <property type="evidence" value="ECO:0007669"/>
    <property type="project" value="TreeGrafter"/>
</dbReference>
<evidence type="ECO:0000256" key="2">
    <source>
        <dbReference type="ARBA" id="ARBA00009441"/>
    </source>
</evidence>
<evidence type="ECO:0000256" key="8">
    <source>
        <dbReference type="ARBA" id="ARBA00033408"/>
    </source>
</evidence>
<evidence type="ECO:0000256" key="5">
    <source>
        <dbReference type="ARBA" id="ARBA00022763"/>
    </source>
</evidence>
<evidence type="ECO:0000313" key="12">
    <source>
        <dbReference type="EMBL" id="QTL98507.1"/>
    </source>
</evidence>
<feature type="domain" description="RecF/RecN/SMC N-terminal" evidence="11">
    <location>
        <begin position="7"/>
        <end position="511"/>
    </location>
</feature>
<dbReference type="GO" id="GO:0006281">
    <property type="term" value="P:DNA repair"/>
    <property type="evidence" value="ECO:0007669"/>
    <property type="project" value="UniProtKB-KW"/>
</dbReference>
<keyword evidence="10" id="KW-0175">Coiled coil</keyword>
<keyword evidence="6" id="KW-0067">ATP-binding</keyword>
<gene>
    <name evidence="12" type="primary">recN</name>
    <name evidence="12" type="ORF">GM661_11265</name>
</gene>
<sequence>MLVDFRVKNYALIDELEIQFRDGLNVLTGETGAGKSIIIGALEILLGARASSDLIRTGQETAYIEAVFEPRKLKEINSYLMEVGIEPEEKMILLSREIRENGRNRNRINGQLATAGMIKEISRYLVDIHGQHEHQLILDSTSQLDLLDEFIVDKESKLKDMVAEKFARIKELRNKLLEIEIDETEKARQIDLLEFQISEIENAGLQEDEMEGLEKEYKILTNMEDIYTSVGSIYNAINGEDYNKHSTLEEIGFFMKEMENIKDYDSNLEEFYDIIKDIYYQLEELGFQLHNYYDSLEYDDHRLKIVESRISQITALQRKYGKTVSEILTYKDEIKQSLSDLKSQDLLIKKLRKELHEIEENYYETARKLSKIRQAKAVKLEEMISQELIDLAMKDTILKIKFKEKKLADNGIDRVEFMISTNRGEELKPLAKIASGGELSRIMLALKTIIAHIDQVDTLIFDEVDSGVGGKTAQMMAEKLALISQKRQVICITHLPQIASMADNHFFISKKTDVNHTYTDIYSLDQMGQKEELARMLGGVTLTDTTMKHAEEMLTLADDKKSKMI</sequence>
<evidence type="ECO:0000256" key="1">
    <source>
        <dbReference type="ARBA" id="ARBA00003618"/>
    </source>
</evidence>
<dbReference type="CDD" id="cd03241">
    <property type="entry name" value="ABC_RecN"/>
    <property type="match status" value="2"/>
</dbReference>
<keyword evidence="7 9" id="KW-0234">DNA repair</keyword>